<protein>
    <submittedName>
        <fullName evidence="1">Uncharacterized protein</fullName>
    </submittedName>
</protein>
<proteinExistence type="predicted"/>
<evidence type="ECO:0000313" key="2">
    <source>
        <dbReference type="Proteomes" id="UP000184388"/>
    </source>
</evidence>
<organism evidence="1 2">
    <name type="scientific">Streptomyces yunnanensis</name>
    <dbReference type="NCBI Taxonomy" id="156453"/>
    <lineage>
        <taxon>Bacteria</taxon>
        <taxon>Bacillati</taxon>
        <taxon>Actinomycetota</taxon>
        <taxon>Actinomycetes</taxon>
        <taxon>Kitasatosporales</taxon>
        <taxon>Streptomycetaceae</taxon>
        <taxon>Streptomyces</taxon>
    </lineage>
</organism>
<dbReference type="AlphaFoldDB" id="A0A9X8QUE7"/>
<comment type="caution">
    <text evidence="1">The sequence shown here is derived from an EMBL/GenBank/DDBJ whole genome shotgun (WGS) entry which is preliminary data.</text>
</comment>
<evidence type="ECO:0000313" key="1">
    <source>
        <dbReference type="EMBL" id="SHM19706.1"/>
    </source>
</evidence>
<sequence>MMAPLKVSRPTTAAQPVNLFVELPKRTGNDCPPVVHIIIDRPPTG</sequence>
<name>A0A9X8QUE7_9ACTN</name>
<dbReference type="EMBL" id="FRBK01000009">
    <property type="protein sequence ID" value="SHM19706.1"/>
    <property type="molecule type" value="Genomic_DNA"/>
</dbReference>
<reference evidence="2" key="1">
    <citation type="submission" date="2016-11" db="EMBL/GenBank/DDBJ databases">
        <authorList>
            <person name="Jaros S."/>
            <person name="Januszkiewicz K."/>
            <person name="Wedrychowicz H."/>
        </authorList>
    </citation>
    <scope>NUCLEOTIDE SEQUENCE [LARGE SCALE GENOMIC DNA]</scope>
    <source>
        <strain evidence="2">CGMCC 4.3555</strain>
    </source>
</reference>
<gene>
    <name evidence="1" type="ORF">SAMN05216268_10985</name>
</gene>
<dbReference type="Proteomes" id="UP000184388">
    <property type="component" value="Unassembled WGS sequence"/>
</dbReference>
<accession>A0A9X8QUE7</accession>